<dbReference type="PANTHER" id="PTHR10903">
    <property type="entry name" value="GTPASE, IMAP FAMILY MEMBER-RELATED"/>
    <property type="match status" value="1"/>
</dbReference>
<sequence length="327" mass="36144">MHGQTSDYMASSRPYVSELSTIRGPLKEAGLERSQVPLTLMLLGKTGNGKSSLGNALLGCNESAEAPFQVKSGFVSCQEHEPRLEEGIIQERPVNIIDTPGVLDNVNNEQALDGICKAISLNPGGVTAFVIVLRADSRFTKEESKAVDQLQSLFGDKFWDHAICVFTHGDVALRGGQAAFESQLKIARQQVSNLDTILTKVGVRWLIVDCHNLGRSKLTEFVLMLDSVRSKNKGECYTNALFKEAQLRYAKANGPALLASLRKAKKELRELKEDYKQLKYKISKQLLEEKIKALEGKIKGQETQICKLHQDLADAIKPAAKKYCVLL</sequence>
<dbReference type="InterPro" id="IPR006703">
    <property type="entry name" value="G_AIG1"/>
</dbReference>
<keyword evidence="2" id="KW-0547">Nucleotide-binding</keyword>
<dbReference type="Pfam" id="PF04548">
    <property type="entry name" value="AIG1"/>
    <property type="match status" value="1"/>
</dbReference>
<name>A0A267DWD5_9PLAT</name>
<comment type="caution">
    <text evidence="6">The sequence shown here is derived from an EMBL/GenBank/DDBJ whole genome shotgun (WGS) entry which is preliminary data.</text>
</comment>
<dbReference type="SUPFAM" id="SSF52540">
    <property type="entry name" value="P-loop containing nucleoside triphosphate hydrolases"/>
    <property type="match status" value="1"/>
</dbReference>
<feature type="coiled-coil region" evidence="4">
    <location>
        <begin position="258"/>
        <end position="304"/>
    </location>
</feature>
<dbReference type="OrthoDB" id="10061751at2759"/>
<proteinExistence type="inferred from homology"/>
<evidence type="ECO:0000256" key="3">
    <source>
        <dbReference type="ARBA" id="ARBA00023134"/>
    </source>
</evidence>
<dbReference type="AlphaFoldDB" id="A0A267DWD5"/>
<evidence type="ECO:0000259" key="5">
    <source>
        <dbReference type="PROSITE" id="PS51720"/>
    </source>
</evidence>
<keyword evidence="3" id="KW-0342">GTP-binding</keyword>
<dbReference type="Proteomes" id="UP000215902">
    <property type="component" value="Unassembled WGS sequence"/>
</dbReference>
<evidence type="ECO:0000313" key="6">
    <source>
        <dbReference type="EMBL" id="PAA53630.1"/>
    </source>
</evidence>
<dbReference type="Gene3D" id="3.40.50.300">
    <property type="entry name" value="P-loop containing nucleotide triphosphate hydrolases"/>
    <property type="match status" value="1"/>
</dbReference>
<evidence type="ECO:0000256" key="2">
    <source>
        <dbReference type="ARBA" id="ARBA00022741"/>
    </source>
</evidence>
<dbReference type="EMBL" id="NIVC01003053">
    <property type="protein sequence ID" value="PAA53630.1"/>
    <property type="molecule type" value="Genomic_DNA"/>
</dbReference>
<dbReference type="GO" id="GO:0005525">
    <property type="term" value="F:GTP binding"/>
    <property type="evidence" value="ECO:0007669"/>
    <property type="project" value="UniProtKB-KW"/>
</dbReference>
<dbReference type="PROSITE" id="PS51720">
    <property type="entry name" value="G_AIG1"/>
    <property type="match status" value="1"/>
</dbReference>
<dbReference type="InterPro" id="IPR027417">
    <property type="entry name" value="P-loop_NTPase"/>
</dbReference>
<protein>
    <recommendedName>
        <fullName evidence="5">AIG1-type G domain-containing protein</fullName>
    </recommendedName>
</protein>
<evidence type="ECO:0000256" key="1">
    <source>
        <dbReference type="ARBA" id="ARBA00008535"/>
    </source>
</evidence>
<evidence type="ECO:0000313" key="7">
    <source>
        <dbReference type="Proteomes" id="UP000215902"/>
    </source>
</evidence>
<comment type="similarity">
    <text evidence="1">Belongs to the TRAFAC class TrmE-Era-EngA-EngB-Septin-like GTPase superfamily. AIG1/Toc34/Toc159-like paraseptin GTPase family. IAN subfamily.</text>
</comment>
<dbReference type="InterPro" id="IPR045058">
    <property type="entry name" value="GIMA/IAN/Toc"/>
</dbReference>
<feature type="domain" description="AIG1-type G" evidence="5">
    <location>
        <begin position="35"/>
        <end position="246"/>
    </location>
</feature>
<dbReference type="PANTHER" id="PTHR10903:SF184">
    <property type="entry name" value="GTP-BINDING PROTEIN A"/>
    <property type="match status" value="1"/>
</dbReference>
<evidence type="ECO:0000256" key="4">
    <source>
        <dbReference type="SAM" id="Coils"/>
    </source>
</evidence>
<gene>
    <name evidence="6" type="ORF">BOX15_Mlig005433g1</name>
</gene>
<keyword evidence="4" id="KW-0175">Coiled coil</keyword>
<keyword evidence="7" id="KW-1185">Reference proteome</keyword>
<accession>A0A267DWD5</accession>
<organism evidence="6 7">
    <name type="scientific">Macrostomum lignano</name>
    <dbReference type="NCBI Taxonomy" id="282301"/>
    <lineage>
        <taxon>Eukaryota</taxon>
        <taxon>Metazoa</taxon>
        <taxon>Spiralia</taxon>
        <taxon>Lophotrochozoa</taxon>
        <taxon>Platyhelminthes</taxon>
        <taxon>Rhabditophora</taxon>
        <taxon>Macrostomorpha</taxon>
        <taxon>Macrostomida</taxon>
        <taxon>Macrostomidae</taxon>
        <taxon>Macrostomum</taxon>
    </lineage>
</organism>
<reference evidence="6 7" key="1">
    <citation type="submission" date="2017-06" db="EMBL/GenBank/DDBJ databases">
        <title>A platform for efficient transgenesis in Macrostomum lignano, a flatworm model organism for stem cell research.</title>
        <authorList>
            <person name="Berezikov E."/>
        </authorList>
    </citation>
    <scope>NUCLEOTIDE SEQUENCE [LARGE SCALE GENOMIC DNA]</scope>
    <source>
        <strain evidence="6">DV1</strain>
        <tissue evidence="6">Whole organism</tissue>
    </source>
</reference>